<dbReference type="AlphaFoldDB" id="A0A5D4RFE4"/>
<keyword evidence="1" id="KW-1133">Transmembrane helix</keyword>
<dbReference type="Proteomes" id="UP000322139">
    <property type="component" value="Unassembled WGS sequence"/>
</dbReference>
<proteinExistence type="predicted"/>
<keyword evidence="1" id="KW-0472">Membrane</keyword>
<accession>A0A5D4RFE4</accession>
<keyword evidence="1" id="KW-0812">Transmembrane</keyword>
<organism evidence="2 3">
    <name type="scientific">Bacillus infantis</name>
    <dbReference type="NCBI Taxonomy" id="324767"/>
    <lineage>
        <taxon>Bacteria</taxon>
        <taxon>Bacillati</taxon>
        <taxon>Bacillota</taxon>
        <taxon>Bacilli</taxon>
        <taxon>Bacillales</taxon>
        <taxon>Bacillaceae</taxon>
        <taxon>Bacillus</taxon>
    </lineage>
</organism>
<sequence>MAELTRMSLICVAINLISNILFFLIGDWGGLFTMLLTLSNLVLPMFLSFTGVLLGIGALVLKEPIIKSLLAIAANIGYVLIFFSVIKNF</sequence>
<feature type="transmembrane region" description="Helical" evidence="1">
    <location>
        <begin position="68"/>
        <end position="86"/>
    </location>
</feature>
<evidence type="ECO:0000256" key="1">
    <source>
        <dbReference type="SAM" id="Phobius"/>
    </source>
</evidence>
<feature type="transmembrane region" description="Helical" evidence="1">
    <location>
        <begin position="7"/>
        <end position="29"/>
    </location>
</feature>
<evidence type="ECO:0000313" key="2">
    <source>
        <dbReference type="EMBL" id="TYS48566.1"/>
    </source>
</evidence>
<dbReference type="RefSeq" id="WP_148974745.1">
    <property type="nucleotide sequence ID" value="NZ_JBNIKT010000017.1"/>
</dbReference>
<name>A0A5D4RFE4_9BACI</name>
<protein>
    <submittedName>
        <fullName evidence="2">Uncharacterized protein</fullName>
    </submittedName>
</protein>
<gene>
    <name evidence="2" type="ORF">FZD51_10610</name>
</gene>
<reference evidence="2 3" key="1">
    <citation type="submission" date="2019-08" db="EMBL/GenBank/DDBJ databases">
        <title>Bacillus genomes from the desert of Cuatro Cienegas, Coahuila.</title>
        <authorList>
            <person name="Olmedo-Alvarez G."/>
        </authorList>
    </citation>
    <scope>NUCLEOTIDE SEQUENCE [LARGE SCALE GENOMIC DNA]</scope>
    <source>
        <strain evidence="2 3">CH446_14T</strain>
    </source>
</reference>
<feature type="transmembrane region" description="Helical" evidence="1">
    <location>
        <begin position="41"/>
        <end position="61"/>
    </location>
</feature>
<dbReference type="EMBL" id="VTER01000005">
    <property type="protein sequence ID" value="TYS48566.1"/>
    <property type="molecule type" value="Genomic_DNA"/>
</dbReference>
<evidence type="ECO:0000313" key="3">
    <source>
        <dbReference type="Proteomes" id="UP000322139"/>
    </source>
</evidence>
<comment type="caution">
    <text evidence="2">The sequence shown here is derived from an EMBL/GenBank/DDBJ whole genome shotgun (WGS) entry which is preliminary data.</text>
</comment>